<comment type="similarity">
    <text evidence="2">Belongs to the ATPase epsilon chain family.</text>
</comment>
<dbReference type="OrthoDB" id="389600at2"/>
<dbReference type="InterPro" id="IPR036771">
    <property type="entry name" value="ATPsynth_dsu/esu_N"/>
</dbReference>
<reference evidence="9 10" key="1">
    <citation type="submission" date="2018-07" db="EMBL/GenBank/DDBJ databases">
        <title>Complete genome sequence of Spiroplasma alleghenense PLHS-1 (ATCC 51752).</title>
        <authorList>
            <person name="Chou L."/>
            <person name="Lee T.-Y."/>
            <person name="Tsai Y.-M."/>
            <person name="Kuo C.-H."/>
        </authorList>
    </citation>
    <scope>NUCLEOTIDE SEQUENCE [LARGE SCALE GENOMIC DNA]</scope>
    <source>
        <strain evidence="9 10">PLHS-1</strain>
    </source>
</reference>
<dbReference type="GO" id="GO:0046933">
    <property type="term" value="F:proton-transporting ATP synthase activity, rotational mechanism"/>
    <property type="evidence" value="ECO:0007669"/>
    <property type="project" value="InterPro"/>
</dbReference>
<keyword evidence="6" id="KW-0139">CF(1)</keyword>
<dbReference type="Pfam" id="PF02823">
    <property type="entry name" value="ATP-synt_DE_N"/>
    <property type="match status" value="1"/>
</dbReference>
<evidence type="ECO:0000256" key="1">
    <source>
        <dbReference type="ARBA" id="ARBA00004184"/>
    </source>
</evidence>
<evidence type="ECO:0000259" key="8">
    <source>
        <dbReference type="Pfam" id="PF02823"/>
    </source>
</evidence>
<dbReference type="CDD" id="cd12152">
    <property type="entry name" value="F1-ATPase_delta"/>
    <property type="match status" value="1"/>
</dbReference>
<gene>
    <name evidence="9" type="primary">atpC</name>
    <name evidence="9" type="ORF">SALLE_v1c00620</name>
</gene>
<sequence>MKTKLKIITPEGIFIDDILVDIVNVQTTDGDMGFLVNHSPVVATLKIGTLSYRQGGKVFYVHVHRGIVKAGKDQVKVITERVYLVDKNGNRLK</sequence>
<dbReference type="Proteomes" id="UP000254792">
    <property type="component" value="Chromosome"/>
</dbReference>
<feature type="domain" description="ATP synthase F1 complex delta/epsilon subunit N-terminal" evidence="8">
    <location>
        <begin position="4"/>
        <end position="81"/>
    </location>
</feature>
<evidence type="ECO:0000256" key="3">
    <source>
        <dbReference type="ARBA" id="ARBA00022448"/>
    </source>
</evidence>
<evidence type="ECO:0000313" key="9">
    <source>
        <dbReference type="EMBL" id="AXK50738.1"/>
    </source>
</evidence>
<dbReference type="PANTHER" id="PTHR13822">
    <property type="entry name" value="ATP SYNTHASE DELTA/EPSILON CHAIN"/>
    <property type="match status" value="1"/>
</dbReference>
<evidence type="ECO:0000256" key="7">
    <source>
        <dbReference type="ARBA" id="ARBA00023310"/>
    </source>
</evidence>
<organism evidence="9 10">
    <name type="scientific">Spiroplasma alleghenense</name>
    <dbReference type="NCBI Taxonomy" id="216931"/>
    <lineage>
        <taxon>Bacteria</taxon>
        <taxon>Bacillati</taxon>
        <taxon>Mycoplasmatota</taxon>
        <taxon>Mollicutes</taxon>
        <taxon>Entomoplasmatales</taxon>
        <taxon>Spiroplasmataceae</taxon>
        <taxon>Spiroplasma</taxon>
    </lineage>
</organism>
<dbReference type="EMBL" id="CP031376">
    <property type="protein sequence ID" value="AXK50738.1"/>
    <property type="molecule type" value="Genomic_DNA"/>
</dbReference>
<keyword evidence="5" id="KW-0472">Membrane</keyword>
<dbReference type="AlphaFoldDB" id="A0A345Z2A9"/>
<proteinExistence type="inferred from homology"/>
<evidence type="ECO:0000313" key="10">
    <source>
        <dbReference type="Proteomes" id="UP000254792"/>
    </source>
</evidence>
<protein>
    <submittedName>
        <fullName evidence="9">F0F1 ATP synthase subunit epsilon</fullName>
    </submittedName>
</protein>
<evidence type="ECO:0000256" key="4">
    <source>
        <dbReference type="ARBA" id="ARBA00023065"/>
    </source>
</evidence>
<evidence type="ECO:0000256" key="2">
    <source>
        <dbReference type="ARBA" id="ARBA00005712"/>
    </source>
</evidence>
<keyword evidence="3" id="KW-0813">Transport</keyword>
<name>A0A345Z2A9_9MOLU</name>
<dbReference type="SUPFAM" id="SSF51344">
    <property type="entry name" value="Epsilon subunit of F1F0-ATP synthase N-terminal domain"/>
    <property type="match status" value="1"/>
</dbReference>
<dbReference type="Gene3D" id="2.60.15.10">
    <property type="entry name" value="F0F1 ATP synthase delta/epsilon subunit, N-terminal"/>
    <property type="match status" value="1"/>
</dbReference>
<dbReference type="GO" id="GO:0045259">
    <property type="term" value="C:proton-transporting ATP synthase complex"/>
    <property type="evidence" value="ECO:0007669"/>
    <property type="project" value="UniProtKB-KW"/>
</dbReference>
<accession>A0A345Z2A9</accession>
<keyword evidence="7" id="KW-0066">ATP synthesis</keyword>
<evidence type="ECO:0000256" key="5">
    <source>
        <dbReference type="ARBA" id="ARBA00023136"/>
    </source>
</evidence>
<dbReference type="KEGG" id="salx:SALLE_v1c00620"/>
<keyword evidence="10" id="KW-1185">Reference proteome</keyword>
<dbReference type="InterPro" id="IPR001469">
    <property type="entry name" value="ATP_synth_F1_dsu/esu"/>
</dbReference>
<keyword evidence="4" id="KW-0406">Ion transport</keyword>
<evidence type="ECO:0000256" key="6">
    <source>
        <dbReference type="ARBA" id="ARBA00023196"/>
    </source>
</evidence>
<dbReference type="InterPro" id="IPR020546">
    <property type="entry name" value="ATP_synth_F1_dsu/esu_N"/>
</dbReference>
<dbReference type="PANTHER" id="PTHR13822:SF10">
    <property type="entry name" value="ATP SYNTHASE EPSILON CHAIN, CHLOROPLASTIC"/>
    <property type="match status" value="1"/>
</dbReference>
<dbReference type="GO" id="GO:0012505">
    <property type="term" value="C:endomembrane system"/>
    <property type="evidence" value="ECO:0007669"/>
    <property type="project" value="UniProtKB-SubCell"/>
</dbReference>
<dbReference type="RefSeq" id="WP_115557667.1">
    <property type="nucleotide sequence ID" value="NZ_CP031376.1"/>
</dbReference>
<comment type="subcellular location">
    <subcellularLocation>
        <location evidence="1">Endomembrane system</location>
        <topology evidence="1">Peripheral membrane protein</topology>
    </subcellularLocation>
</comment>